<dbReference type="RefSeq" id="WP_171362762.1">
    <property type="nucleotide sequence ID" value="NZ_WVQY01000001.1"/>
</dbReference>
<dbReference type="GO" id="GO:0004497">
    <property type="term" value="F:monooxygenase activity"/>
    <property type="evidence" value="ECO:0007669"/>
    <property type="project" value="UniProtKB-KW"/>
</dbReference>
<dbReference type="EMBL" id="WVQY01000001">
    <property type="protein sequence ID" value="NOD29359.1"/>
    <property type="molecule type" value="Genomic_DNA"/>
</dbReference>
<dbReference type="Gene3D" id="3.30.70.100">
    <property type="match status" value="1"/>
</dbReference>
<reference evidence="2 3" key="1">
    <citation type="submission" date="2019-12" db="EMBL/GenBank/DDBJ databases">
        <title>Ruegeria JWLKs population differentiation of coral mucus and skeleton niches.</title>
        <authorList>
            <person name="Luo D."/>
        </authorList>
    </citation>
    <scope>NUCLEOTIDE SEQUENCE [LARGE SCALE GENOMIC DNA]</scope>
    <source>
        <strain evidence="2 3">HKCCD6238</strain>
    </source>
</reference>
<organism evidence="2 3">
    <name type="scientific">Ruegeria atlantica</name>
    <dbReference type="NCBI Taxonomy" id="81569"/>
    <lineage>
        <taxon>Bacteria</taxon>
        <taxon>Pseudomonadati</taxon>
        <taxon>Pseudomonadota</taxon>
        <taxon>Alphaproteobacteria</taxon>
        <taxon>Rhodobacterales</taxon>
        <taxon>Roseobacteraceae</taxon>
        <taxon>Ruegeria</taxon>
    </lineage>
</organism>
<keyword evidence="2" id="KW-0560">Oxidoreductase</keyword>
<dbReference type="InterPro" id="IPR011008">
    <property type="entry name" value="Dimeric_a/b-barrel"/>
</dbReference>
<protein>
    <submittedName>
        <fullName evidence="2">Antibiotic biosynthesis monooxygenase</fullName>
    </submittedName>
</protein>
<proteinExistence type="predicted"/>
<name>A0ABX1W7X9_9RHOB</name>
<feature type="domain" description="ABM" evidence="1">
    <location>
        <begin position="9"/>
        <end position="101"/>
    </location>
</feature>
<gene>
    <name evidence="2" type="ORF">GS617_03650</name>
</gene>
<evidence type="ECO:0000313" key="2">
    <source>
        <dbReference type="EMBL" id="NOD29359.1"/>
    </source>
</evidence>
<comment type="caution">
    <text evidence="2">The sequence shown here is derived from an EMBL/GenBank/DDBJ whole genome shotgun (WGS) entry which is preliminary data.</text>
</comment>
<evidence type="ECO:0000313" key="3">
    <source>
        <dbReference type="Proteomes" id="UP000599383"/>
    </source>
</evidence>
<dbReference type="SUPFAM" id="SSF54909">
    <property type="entry name" value="Dimeric alpha+beta barrel"/>
    <property type="match status" value="1"/>
</dbReference>
<sequence>MSNKPDQRVFLNGHIDVPADRLEEVRAALPDHVKLTRAEQGCISFDVIEDQTCPGRFNVSEVFADQQAFDAHQARTRASDWSRVTQGIPRDYRIERASNGR</sequence>
<dbReference type="InterPro" id="IPR007138">
    <property type="entry name" value="ABM_dom"/>
</dbReference>
<accession>A0ABX1W7X9</accession>
<dbReference type="Pfam" id="PF03992">
    <property type="entry name" value="ABM"/>
    <property type="match status" value="1"/>
</dbReference>
<evidence type="ECO:0000259" key="1">
    <source>
        <dbReference type="PROSITE" id="PS51725"/>
    </source>
</evidence>
<keyword evidence="3" id="KW-1185">Reference proteome</keyword>
<dbReference type="PROSITE" id="PS51725">
    <property type="entry name" value="ABM"/>
    <property type="match status" value="1"/>
</dbReference>
<keyword evidence="2" id="KW-0503">Monooxygenase</keyword>
<dbReference type="Proteomes" id="UP000599383">
    <property type="component" value="Unassembled WGS sequence"/>
</dbReference>